<proteinExistence type="predicted"/>
<dbReference type="InterPro" id="IPR050678">
    <property type="entry name" value="DNA_Partitioning_ATPase"/>
</dbReference>
<comment type="caution">
    <text evidence="2">The sequence shown here is derived from an EMBL/GenBank/DDBJ whole genome shotgun (WGS) entry which is preliminary data.</text>
</comment>
<dbReference type="Pfam" id="PF13614">
    <property type="entry name" value="AAA_31"/>
    <property type="match status" value="1"/>
</dbReference>
<organism evidence="2 3">
    <name type="scientific">Furfurilactobacillus milii</name>
    <dbReference type="NCBI Taxonomy" id="2888272"/>
    <lineage>
        <taxon>Bacteria</taxon>
        <taxon>Bacillati</taxon>
        <taxon>Bacillota</taxon>
        <taxon>Bacilli</taxon>
        <taxon>Lactobacillales</taxon>
        <taxon>Lactobacillaceae</taxon>
        <taxon>Furfurilactobacillus</taxon>
    </lineage>
</organism>
<dbReference type="RefSeq" id="WP_161003001.1">
    <property type="nucleotide sequence ID" value="NZ_WEZQ01000004.1"/>
</dbReference>
<dbReference type="CDD" id="cd02042">
    <property type="entry name" value="ParAB_family"/>
    <property type="match status" value="1"/>
</dbReference>
<dbReference type="EMBL" id="WEZQ01000004">
    <property type="protein sequence ID" value="MYV16441.1"/>
    <property type="molecule type" value="Genomic_DNA"/>
</dbReference>
<sequence>MTAKILVSGNFKGGTGKTTTATMTSIALARNGYRTLLIDLDPQANATDLFFKTKENITGEISPFDVTLLKAIQDRNLSKAIIRLDNNVDFIPSSADFSLYPRYMEKIKDEYIDRVQYLDKLINPLKEKYDFIMLDLPPTISLITDSALYASDWVLIVMQTQERSLQGAEGFIDYMQNQVVNDFHAPRLQVLGILPVLLKNGAPIDKSTLTHAIEEFGEENIFPITIHNMERLKRYDVTGVTSKDQFDRKVRWVYDRVTKEIIKRTGAK</sequence>
<dbReference type="Proteomes" id="UP000449209">
    <property type="component" value="Unassembled WGS sequence"/>
</dbReference>
<feature type="domain" description="AAA" evidence="1">
    <location>
        <begin position="4"/>
        <end position="177"/>
    </location>
</feature>
<evidence type="ECO:0000259" key="1">
    <source>
        <dbReference type="Pfam" id="PF13614"/>
    </source>
</evidence>
<protein>
    <submittedName>
        <fullName evidence="2">AAA family ATPase</fullName>
    </submittedName>
</protein>
<dbReference type="PANTHER" id="PTHR13696:SF52">
    <property type="entry name" value="PARA FAMILY PROTEIN CT_582"/>
    <property type="match status" value="1"/>
</dbReference>
<dbReference type="AlphaFoldDB" id="A0A6N9I0C4"/>
<dbReference type="PANTHER" id="PTHR13696">
    <property type="entry name" value="P-LOOP CONTAINING NUCLEOSIDE TRIPHOSPHATE HYDROLASE"/>
    <property type="match status" value="1"/>
</dbReference>
<dbReference type="SUPFAM" id="SSF52540">
    <property type="entry name" value="P-loop containing nucleoside triphosphate hydrolases"/>
    <property type="match status" value="1"/>
</dbReference>
<reference evidence="2 3" key="1">
    <citation type="journal article" date="2019" name="Appl. Environ. Microbiol.">
        <title>Genetic determinants of hydroxycinnamic acid metabolism in heterofermentative lactobacilli.</title>
        <authorList>
            <person name="Gaur G."/>
            <person name="Oh J.H."/>
            <person name="Filannino P."/>
            <person name="Gobbetti M."/>
            <person name="van Pijkeren J.P."/>
            <person name="Ganzle M.G."/>
        </authorList>
    </citation>
    <scope>NUCLEOTIDE SEQUENCE [LARGE SCALE GENOMIC DNA]</scope>
    <source>
        <strain evidence="2 3">C5</strain>
    </source>
</reference>
<evidence type="ECO:0000313" key="3">
    <source>
        <dbReference type="Proteomes" id="UP000449209"/>
    </source>
</evidence>
<accession>A0A6N9I0C4</accession>
<dbReference type="InterPro" id="IPR025669">
    <property type="entry name" value="AAA_dom"/>
</dbReference>
<name>A0A6N9I0C4_9LACO</name>
<dbReference type="InterPro" id="IPR027417">
    <property type="entry name" value="P-loop_NTPase"/>
</dbReference>
<dbReference type="Gene3D" id="3.40.50.300">
    <property type="entry name" value="P-loop containing nucleotide triphosphate hydrolases"/>
    <property type="match status" value="1"/>
</dbReference>
<dbReference type="OrthoDB" id="9815116at2"/>
<gene>
    <name evidence="2" type="ORF">GB993_02815</name>
</gene>
<evidence type="ECO:0000313" key="2">
    <source>
        <dbReference type="EMBL" id="MYV16441.1"/>
    </source>
</evidence>